<feature type="compositionally biased region" description="Basic and acidic residues" evidence="5">
    <location>
        <begin position="176"/>
        <end position="197"/>
    </location>
</feature>
<keyword evidence="3" id="KW-0998">Cell outer membrane</keyword>
<feature type="region of interest" description="Disordered" evidence="5">
    <location>
        <begin position="157"/>
        <end position="197"/>
    </location>
</feature>
<comment type="caution">
    <text evidence="7">The sequence shown here is derived from an EMBL/GenBank/DDBJ whole genome shotgun (WGS) entry which is preliminary data.</text>
</comment>
<dbReference type="PRINTS" id="PR01021">
    <property type="entry name" value="OMPADOMAIN"/>
</dbReference>
<dbReference type="RefSeq" id="WP_371951442.1">
    <property type="nucleotide sequence ID" value="NZ_JAXCEI010000008.1"/>
</dbReference>
<dbReference type="InterPro" id="IPR050330">
    <property type="entry name" value="Bact_OuterMem_StrucFunc"/>
</dbReference>
<evidence type="ECO:0000313" key="8">
    <source>
        <dbReference type="Proteomes" id="UP001569963"/>
    </source>
</evidence>
<sequence length="197" mass="20547">MSRRTRRPVALAGVLTLVLVLVPALVFGAPAVAGAEPAVPDGELAKAVLSIETGRSVYGIDLSTAVIPLEEEQSDGARVTVRISADVLFDFGEATLTDAARRRIADLAPRLRGAKGTVQVSGHSDSIGGSGYNLTLSERRAEAVVAELRDALGGAGPRLHAKGYGEARPVAPNEQGGKDDPAGRAENRRVEITYEKG</sequence>
<dbReference type="InterPro" id="IPR006664">
    <property type="entry name" value="OMP_bac"/>
</dbReference>
<reference evidence="7 8" key="1">
    <citation type="submission" date="2023-11" db="EMBL/GenBank/DDBJ databases">
        <title>Actinomadura monticuli sp. nov., isolated from volcanic ash.</title>
        <authorList>
            <person name="Lee S.D."/>
            <person name="Yang H."/>
            <person name="Kim I.S."/>
        </authorList>
    </citation>
    <scope>NUCLEOTIDE SEQUENCE [LARGE SCALE GENOMIC DNA]</scope>
    <source>
        <strain evidence="7 8">DLS-62</strain>
    </source>
</reference>
<dbReference type="PANTHER" id="PTHR30329">
    <property type="entry name" value="STATOR ELEMENT OF FLAGELLAR MOTOR COMPLEX"/>
    <property type="match status" value="1"/>
</dbReference>
<evidence type="ECO:0000313" key="7">
    <source>
        <dbReference type="EMBL" id="MFA1541294.1"/>
    </source>
</evidence>
<comment type="subcellular location">
    <subcellularLocation>
        <location evidence="1">Cell outer membrane</location>
    </subcellularLocation>
</comment>
<protein>
    <submittedName>
        <fullName evidence="7">OmpA family protein</fullName>
    </submittedName>
</protein>
<accession>A0ABV4QFG5</accession>
<keyword evidence="2 4" id="KW-0472">Membrane</keyword>
<dbReference type="SUPFAM" id="SSF103088">
    <property type="entry name" value="OmpA-like"/>
    <property type="match status" value="1"/>
</dbReference>
<evidence type="ECO:0000256" key="4">
    <source>
        <dbReference type="PROSITE-ProRule" id="PRU00473"/>
    </source>
</evidence>
<evidence type="ECO:0000256" key="1">
    <source>
        <dbReference type="ARBA" id="ARBA00004442"/>
    </source>
</evidence>
<evidence type="ECO:0000256" key="3">
    <source>
        <dbReference type="ARBA" id="ARBA00023237"/>
    </source>
</evidence>
<dbReference type="InterPro" id="IPR036737">
    <property type="entry name" value="OmpA-like_sf"/>
</dbReference>
<dbReference type="CDD" id="cd07185">
    <property type="entry name" value="OmpA_C-like"/>
    <property type="match status" value="1"/>
</dbReference>
<proteinExistence type="predicted"/>
<evidence type="ECO:0000256" key="5">
    <source>
        <dbReference type="SAM" id="MobiDB-lite"/>
    </source>
</evidence>
<dbReference type="Gene3D" id="3.30.1330.60">
    <property type="entry name" value="OmpA-like domain"/>
    <property type="match status" value="1"/>
</dbReference>
<evidence type="ECO:0000259" key="6">
    <source>
        <dbReference type="PROSITE" id="PS51123"/>
    </source>
</evidence>
<dbReference type="EMBL" id="JAXCEI010000008">
    <property type="protein sequence ID" value="MFA1541294.1"/>
    <property type="molecule type" value="Genomic_DNA"/>
</dbReference>
<dbReference type="PANTHER" id="PTHR30329:SF21">
    <property type="entry name" value="LIPOPROTEIN YIAD-RELATED"/>
    <property type="match status" value="1"/>
</dbReference>
<dbReference type="PROSITE" id="PS51123">
    <property type="entry name" value="OMPA_2"/>
    <property type="match status" value="1"/>
</dbReference>
<feature type="domain" description="OmpA-like" evidence="6">
    <location>
        <begin position="76"/>
        <end position="197"/>
    </location>
</feature>
<dbReference type="InterPro" id="IPR006665">
    <property type="entry name" value="OmpA-like"/>
</dbReference>
<dbReference type="Proteomes" id="UP001569963">
    <property type="component" value="Unassembled WGS sequence"/>
</dbReference>
<evidence type="ECO:0000256" key="2">
    <source>
        <dbReference type="ARBA" id="ARBA00023136"/>
    </source>
</evidence>
<dbReference type="Pfam" id="PF00691">
    <property type="entry name" value="OmpA"/>
    <property type="match status" value="1"/>
</dbReference>
<organism evidence="7 8">
    <name type="scientific">Actinomadura monticuli</name>
    <dbReference type="NCBI Taxonomy" id="3097367"/>
    <lineage>
        <taxon>Bacteria</taxon>
        <taxon>Bacillati</taxon>
        <taxon>Actinomycetota</taxon>
        <taxon>Actinomycetes</taxon>
        <taxon>Streptosporangiales</taxon>
        <taxon>Thermomonosporaceae</taxon>
        <taxon>Actinomadura</taxon>
    </lineage>
</organism>
<name>A0ABV4QFG5_9ACTN</name>
<keyword evidence="8" id="KW-1185">Reference proteome</keyword>
<gene>
    <name evidence="7" type="ORF">SM611_20410</name>
</gene>